<organism evidence="1 2">
    <name type="scientific">Papaver atlanticum</name>
    <dbReference type="NCBI Taxonomy" id="357466"/>
    <lineage>
        <taxon>Eukaryota</taxon>
        <taxon>Viridiplantae</taxon>
        <taxon>Streptophyta</taxon>
        <taxon>Embryophyta</taxon>
        <taxon>Tracheophyta</taxon>
        <taxon>Spermatophyta</taxon>
        <taxon>Magnoliopsida</taxon>
        <taxon>Ranunculales</taxon>
        <taxon>Papaveraceae</taxon>
        <taxon>Papaveroideae</taxon>
        <taxon>Papaver</taxon>
    </lineage>
</organism>
<accession>A0AAD4RZ92</accession>
<name>A0AAD4RZ92_9MAGN</name>
<reference evidence="1" key="1">
    <citation type="submission" date="2022-04" db="EMBL/GenBank/DDBJ databases">
        <title>A functionally conserved STORR gene fusion in Papaver species that diverged 16.8 million years ago.</title>
        <authorList>
            <person name="Catania T."/>
        </authorList>
    </citation>
    <scope>NUCLEOTIDE SEQUENCE</scope>
    <source>
        <strain evidence="1">S-188037</strain>
    </source>
</reference>
<protein>
    <submittedName>
        <fullName evidence="1">Uncharacterized protein</fullName>
    </submittedName>
</protein>
<dbReference type="EMBL" id="JAJJMB010016246">
    <property type="protein sequence ID" value="KAI3848353.1"/>
    <property type="molecule type" value="Genomic_DNA"/>
</dbReference>
<sequence>MVLRYGLTATQASSHGLDGALRRERSECAKLVGDDKKNVGSTCCSTINQVVQKIGERSIVRPGWFWHKSEKPREHVFVLIKQLAMIVQEAYVRD</sequence>
<dbReference type="AlphaFoldDB" id="A0AAD4RZ92"/>
<evidence type="ECO:0000313" key="1">
    <source>
        <dbReference type="EMBL" id="KAI3848353.1"/>
    </source>
</evidence>
<dbReference type="Proteomes" id="UP001202328">
    <property type="component" value="Unassembled WGS sequence"/>
</dbReference>
<proteinExistence type="predicted"/>
<keyword evidence="2" id="KW-1185">Reference proteome</keyword>
<gene>
    <name evidence="1" type="ORF">MKW98_005733</name>
</gene>
<evidence type="ECO:0000313" key="2">
    <source>
        <dbReference type="Proteomes" id="UP001202328"/>
    </source>
</evidence>
<comment type="caution">
    <text evidence="1">The sequence shown here is derived from an EMBL/GenBank/DDBJ whole genome shotgun (WGS) entry which is preliminary data.</text>
</comment>